<comment type="caution">
    <text evidence="5">The sequence shown here is derived from an EMBL/GenBank/DDBJ whole genome shotgun (WGS) entry which is preliminary data.</text>
</comment>
<evidence type="ECO:0000256" key="2">
    <source>
        <dbReference type="RuleBase" id="RU003844"/>
    </source>
</evidence>
<evidence type="ECO:0000313" key="5">
    <source>
        <dbReference type="EMBL" id="OXA51797.1"/>
    </source>
</evidence>
<comment type="similarity">
    <text evidence="2">Belongs to the OSBP family.</text>
</comment>
<organism evidence="5 6">
    <name type="scientific">Folsomia candida</name>
    <name type="common">Springtail</name>
    <dbReference type="NCBI Taxonomy" id="158441"/>
    <lineage>
        <taxon>Eukaryota</taxon>
        <taxon>Metazoa</taxon>
        <taxon>Ecdysozoa</taxon>
        <taxon>Arthropoda</taxon>
        <taxon>Hexapoda</taxon>
        <taxon>Collembola</taxon>
        <taxon>Entomobryomorpha</taxon>
        <taxon>Isotomoidea</taxon>
        <taxon>Isotomidae</taxon>
        <taxon>Proisotominae</taxon>
        <taxon>Folsomia</taxon>
    </lineage>
</organism>
<dbReference type="Gene3D" id="2.40.160.120">
    <property type="match status" value="1"/>
</dbReference>
<keyword evidence="1" id="KW-0446">Lipid-binding</keyword>
<dbReference type="AlphaFoldDB" id="A0A226E494"/>
<feature type="compositionally biased region" description="Polar residues" evidence="4">
    <location>
        <begin position="315"/>
        <end position="324"/>
    </location>
</feature>
<dbReference type="Gene3D" id="3.30.70.3490">
    <property type="match status" value="1"/>
</dbReference>
<dbReference type="STRING" id="158441.A0A226E494"/>
<dbReference type="GO" id="GO:0032934">
    <property type="term" value="F:sterol binding"/>
    <property type="evidence" value="ECO:0007669"/>
    <property type="project" value="TreeGrafter"/>
</dbReference>
<dbReference type="OMA" id="RPSNCNE"/>
<dbReference type="FunFam" id="2.40.160.120:FF:000005">
    <property type="entry name" value="Oxysterol-binding protein"/>
    <property type="match status" value="1"/>
</dbReference>
<reference evidence="5 6" key="1">
    <citation type="submission" date="2015-12" db="EMBL/GenBank/DDBJ databases">
        <title>The genome of Folsomia candida.</title>
        <authorList>
            <person name="Faddeeva A."/>
            <person name="Derks M.F."/>
            <person name="Anvar Y."/>
            <person name="Smit S."/>
            <person name="Van Straalen N."/>
            <person name="Roelofs D."/>
        </authorList>
    </citation>
    <scope>NUCLEOTIDE SEQUENCE [LARGE SCALE GENOMIC DNA]</scope>
    <source>
        <strain evidence="5 6">VU population</strain>
        <tissue evidence="5">Whole body</tissue>
    </source>
</reference>
<dbReference type="SUPFAM" id="SSF144000">
    <property type="entry name" value="Oxysterol-binding protein-like"/>
    <property type="match status" value="1"/>
</dbReference>
<dbReference type="EMBL" id="LNIX01000007">
    <property type="protein sequence ID" value="OXA51797.1"/>
    <property type="molecule type" value="Genomic_DNA"/>
</dbReference>
<gene>
    <name evidence="5" type="ORF">Fcan01_13722</name>
</gene>
<dbReference type="Pfam" id="PF01237">
    <property type="entry name" value="Oxysterol_BP"/>
    <property type="match status" value="1"/>
</dbReference>
<dbReference type="GO" id="GO:0097038">
    <property type="term" value="C:perinuclear endoplasmic reticulum"/>
    <property type="evidence" value="ECO:0007669"/>
    <property type="project" value="TreeGrafter"/>
</dbReference>
<evidence type="ECO:0000256" key="3">
    <source>
        <dbReference type="RuleBase" id="RU003845"/>
    </source>
</evidence>
<keyword evidence="6" id="KW-1185">Reference proteome</keyword>
<dbReference type="Proteomes" id="UP000198287">
    <property type="component" value="Unassembled WGS sequence"/>
</dbReference>
<dbReference type="PANTHER" id="PTHR10972:SF209">
    <property type="entry name" value="OXYSTEROL-BINDING PROTEIN"/>
    <property type="match status" value="1"/>
</dbReference>
<dbReference type="PROSITE" id="PS01013">
    <property type="entry name" value="OSBP"/>
    <property type="match status" value="1"/>
</dbReference>
<dbReference type="OrthoDB" id="416222at2759"/>
<accession>A0A226E494</accession>
<dbReference type="InterPro" id="IPR018494">
    <property type="entry name" value="Oxysterol-bd_CS"/>
</dbReference>
<proteinExistence type="inferred from homology"/>
<evidence type="ECO:0000313" key="6">
    <source>
        <dbReference type="Proteomes" id="UP000198287"/>
    </source>
</evidence>
<evidence type="ECO:0000256" key="1">
    <source>
        <dbReference type="ARBA" id="ARBA00023121"/>
    </source>
</evidence>
<dbReference type="PANTHER" id="PTHR10972">
    <property type="entry name" value="OXYSTEROL-BINDING PROTEIN-RELATED"/>
    <property type="match status" value="1"/>
</dbReference>
<dbReference type="GO" id="GO:0005886">
    <property type="term" value="C:plasma membrane"/>
    <property type="evidence" value="ECO:0007669"/>
    <property type="project" value="TreeGrafter"/>
</dbReference>
<name>A0A226E494_FOLCA</name>
<dbReference type="InterPro" id="IPR037239">
    <property type="entry name" value="OSBP_sf"/>
</dbReference>
<dbReference type="InterPro" id="IPR000648">
    <property type="entry name" value="Oxysterol-bd"/>
</dbReference>
<sequence>MSASLPEKEEEEANGPLRTKLPAKASKNDCGIWSVLKNCVGKDLSKVTMPIQFNEPISFLQRAAEHMEYADLLGNVELAQNPVDRIQHVAAFAVSALASNWNRLGKPFNPVIGETYELRRNDYKLICEQVSHHPPVSAFQADSPSFDFHGWVYPKLKLWGKSVEIHPKGVMKLHMKKFNESYTWKNINCTVHGIIGGKMWIEHHGTMELHCVQTGLTLSLHFKPAGWFNKELHVVEGFVTDSKKTKHRYVYGKWTETLRSCDMEAYEDYMKANAHKLRLGEPASDTSKRSPIMSPIPGKKIFAKFNSLSLGKSFSTSVDPNSGQDGDLSPGNDEEPPKLDGEIPEIPNSVTLWEVRARPDYSAEFYHFTLFAMSLNQVLPDMSSICPTDSRLRPDIRKMEEGDLDKAAEEKGIIEEKQRKFLKTNNQADYKPVWFDKVGDDWICNGKYWIDSNKPHIAHLF</sequence>
<dbReference type="GO" id="GO:0005829">
    <property type="term" value="C:cytosol"/>
    <property type="evidence" value="ECO:0007669"/>
    <property type="project" value="TreeGrafter"/>
</dbReference>
<feature type="region of interest" description="Disordered" evidence="4">
    <location>
        <begin position="315"/>
        <end position="344"/>
    </location>
</feature>
<dbReference type="GO" id="GO:0006869">
    <property type="term" value="P:lipid transport"/>
    <property type="evidence" value="ECO:0007669"/>
    <property type="project" value="UniProtKB-KW"/>
</dbReference>
<feature type="region of interest" description="Disordered" evidence="4">
    <location>
        <begin position="1"/>
        <end position="21"/>
    </location>
</feature>
<evidence type="ECO:0000256" key="4">
    <source>
        <dbReference type="SAM" id="MobiDB-lite"/>
    </source>
</evidence>
<keyword evidence="3" id="KW-0445">Lipid transport</keyword>
<protein>
    <recommendedName>
        <fullName evidence="3">Oxysterol-binding protein</fullName>
    </recommendedName>
</protein>
<keyword evidence="3" id="KW-0813">Transport</keyword>